<accession>A0A814DVA0</accession>
<dbReference type="Proteomes" id="UP000663829">
    <property type="component" value="Unassembled WGS sequence"/>
</dbReference>
<dbReference type="InterPro" id="IPR034754">
    <property type="entry name" value="GEMIN8"/>
</dbReference>
<evidence type="ECO:0000256" key="1">
    <source>
        <dbReference type="SAM" id="Phobius"/>
    </source>
</evidence>
<dbReference type="Proteomes" id="UP000681722">
    <property type="component" value="Unassembled WGS sequence"/>
</dbReference>
<sequence>MEITNMTVDIRKNQLHHRYAHHEGYFRMGKSIYHILTVNPTLTLVFIFVFYFQFMDLILYFKTRNRGSLNLNENDISSTIATETIFFNSTKLTSSSYLSSFVQKLTEKYNNNSEKISKPIEIYDPLPVKKIMVAHTVQYIRSPLAEYTEHTLHFTDYFPFISANAISFFHCFLSLISMKFLSHDLLIHRQFGVILFQIRNFLDCLDGVVYRAHTKKARYKSYYGSVGYYVDAISDIFGGTCLILSCLIYFFKNPPFRTSNITLFSLLPSLSRTTRTVSSTSASSDVDETDAMLLLSNGDTKSEIDYENDDNRTIINMRSSLPSLSPSSSSNHLNNLPSSTATTVLQSLPLGLQSAVESKQTIFFTLLLFSFRYCLSAMFWDRSVHSYEDLLDSPVLTTTQQTLQLSILHSPLTILIMFVWRYMCALSIQDYLLFAVFINRSWEFLIKTSQIGWFSIILIIIFTELHVNQNLTYWDNYNAALQWMKFFPIPTLNESSSQLYQQDHVVKSECNDEHDNSELEFVIDDELLDFFQIKRSNASNVVEQDVEHIQGEQMRPNTISTTKLPPINRSKLRQLELEWLYGNNHSQNIGYMETEIQMEFDKTFDSKRPPYFPSLPNRLILDPNMTGQQRYVPFTILKKT</sequence>
<dbReference type="GO" id="GO:0000387">
    <property type="term" value="P:spliceosomal snRNP assembly"/>
    <property type="evidence" value="ECO:0007669"/>
    <property type="project" value="InterPro"/>
</dbReference>
<gene>
    <name evidence="3" type="ORF">GPM918_LOCUS11710</name>
    <name evidence="2" type="ORF">OVA965_LOCUS4634</name>
    <name evidence="5" type="ORF">SRO942_LOCUS11711</name>
    <name evidence="4" type="ORF">TMI583_LOCUS4635</name>
</gene>
<dbReference type="AlphaFoldDB" id="A0A814DVA0"/>
<keyword evidence="1" id="KW-0812">Transmembrane</keyword>
<dbReference type="GO" id="GO:0032797">
    <property type="term" value="C:SMN complex"/>
    <property type="evidence" value="ECO:0007669"/>
    <property type="project" value="InterPro"/>
</dbReference>
<evidence type="ECO:0000313" key="2">
    <source>
        <dbReference type="EMBL" id="CAF0800782.1"/>
    </source>
</evidence>
<keyword evidence="1" id="KW-0472">Membrane</keyword>
<dbReference type="Proteomes" id="UP000682733">
    <property type="component" value="Unassembled WGS sequence"/>
</dbReference>
<dbReference type="Pfam" id="PF15348">
    <property type="entry name" value="GEMIN8"/>
    <property type="match status" value="1"/>
</dbReference>
<feature type="transmembrane region" description="Helical" evidence="1">
    <location>
        <begin position="157"/>
        <end position="176"/>
    </location>
</feature>
<reference evidence="3" key="1">
    <citation type="submission" date="2021-02" db="EMBL/GenBank/DDBJ databases">
        <authorList>
            <person name="Nowell W R."/>
        </authorList>
    </citation>
    <scope>NUCLEOTIDE SEQUENCE</scope>
</reference>
<feature type="transmembrane region" description="Helical" evidence="1">
    <location>
        <begin position="362"/>
        <end position="380"/>
    </location>
</feature>
<comment type="caution">
    <text evidence="3">The sequence shown here is derived from an EMBL/GenBank/DDBJ whole genome shotgun (WGS) entry which is preliminary data.</text>
</comment>
<dbReference type="EMBL" id="CAJNOQ010002471">
    <property type="protein sequence ID" value="CAF0960124.1"/>
    <property type="molecule type" value="Genomic_DNA"/>
</dbReference>
<proteinExistence type="predicted"/>
<evidence type="ECO:0000313" key="4">
    <source>
        <dbReference type="EMBL" id="CAF3584166.1"/>
    </source>
</evidence>
<dbReference type="Proteomes" id="UP000677228">
    <property type="component" value="Unassembled WGS sequence"/>
</dbReference>
<protein>
    <submittedName>
        <fullName evidence="3">Uncharacterized protein</fullName>
    </submittedName>
</protein>
<feature type="transmembrane region" description="Helical" evidence="1">
    <location>
        <begin position="32"/>
        <end position="54"/>
    </location>
</feature>
<dbReference type="EMBL" id="CAJOBA010001237">
    <property type="protein sequence ID" value="CAF3584166.1"/>
    <property type="molecule type" value="Genomic_DNA"/>
</dbReference>
<evidence type="ECO:0000313" key="3">
    <source>
        <dbReference type="EMBL" id="CAF0960124.1"/>
    </source>
</evidence>
<dbReference type="EMBL" id="CAJOBC010002471">
    <property type="protein sequence ID" value="CAF3734831.1"/>
    <property type="molecule type" value="Genomic_DNA"/>
</dbReference>
<name>A0A814DVA0_9BILA</name>
<keyword evidence="6" id="KW-1185">Reference proteome</keyword>
<dbReference type="Gene3D" id="1.20.120.1760">
    <property type="match status" value="1"/>
</dbReference>
<evidence type="ECO:0000313" key="6">
    <source>
        <dbReference type="Proteomes" id="UP000663829"/>
    </source>
</evidence>
<dbReference type="EMBL" id="CAJNOK010001236">
    <property type="protein sequence ID" value="CAF0800782.1"/>
    <property type="molecule type" value="Genomic_DNA"/>
</dbReference>
<feature type="transmembrane region" description="Helical" evidence="1">
    <location>
        <begin position="444"/>
        <end position="462"/>
    </location>
</feature>
<feature type="transmembrane region" description="Helical" evidence="1">
    <location>
        <begin position="228"/>
        <end position="251"/>
    </location>
</feature>
<keyword evidence="1" id="KW-1133">Transmembrane helix</keyword>
<dbReference type="InterPro" id="IPR043130">
    <property type="entry name" value="CDP-OH_PTrfase_TM_dom"/>
</dbReference>
<evidence type="ECO:0000313" key="5">
    <source>
        <dbReference type="EMBL" id="CAF3734831.1"/>
    </source>
</evidence>
<dbReference type="OrthoDB" id="10253254at2759"/>
<organism evidence="3 6">
    <name type="scientific">Didymodactylos carnosus</name>
    <dbReference type="NCBI Taxonomy" id="1234261"/>
    <lineage>
        <taxon>Eukaryota</taxon>
        <taxon>Metazoa</taxon>
        <taxon>Spiralia</taxon>
        <taxon>Gnathifera</taxon>
        <taxon>Rotifera</taxon>
        <taxon>Eurotatoria</taxon>
        <taxon>Bdelloidea</taxon>
        <taxon>Philodinida</taxon>
        <taxon>Philodinidae</taxon>
        <taxon>Didymodactylos</taxon>
    </lineage>
</organism>